<feature type="domain" description="Mechanosensitive ion channel transmembrane helices 2/3" evidence="10">
    <location>
        <begin position="160"/>
        <end position="200"/>
    </location>
</feature>
<keyword evidence="3" id="KW-1003">Cell membrane</keyword>
<keyword evidence="6 7" id="KW-0472">Membrane</keyword>
<dbReference type="InterPro" id="IPR011066">
    <property type="entry name" value="MscS_channel_C_sf"/>
</dbReference>
<keyword evidence="12" id="KW-1185">Reference proteome</keyword>
<keyword evidence="4 7" id="KW-0812">Transmembrane</keyword>
<evidence type="ECO:0000259" key="10">
    <source>
        <dbReference type="Pfam" id="PF21088"/>
    </source>
</evidence>
<evidence type="ECO:0000259" key="9">
    <source>
        <dbReference type="Pfam" id="PF21082"/>
    </source>
</evidence>
<name>A0A2T4YMI0_9SPHN</name>
<evidence type="ECO:0000256" key="5">
    <source>
        <dbReference type="ARBA" id="ARBA00022989"/>
    </source>
</evidence>
<evidence type="ECO:0000313" key="12">
    <source>
        <dbReference type="Proteomes" id="UP000240996"/>
    </source>
</evidence>
<evidence type="ECO:0000313" key="11">
    <source>
        <dbReference type="EMBL" id="PTM44610.1"/>
    </source>
</evidence>
<comment type="subcellular location">
    <subcellularLocation>
        <location evidence="7">Cell inner membrane</location>
        <topology evidence="7">Multi-pass membrane protein</topology>
    </subcellularLocation>
    <subcellularLocation>
        <location evidence="1">Cell membrane</location>
        <topology evidence="1">Multi-pass membrane protein</topology>
    </subcellularLocation>
</comment>
<keyword evidence="7" id="KW-0813">Transport</keyword>
<dbReference type="InterPro" id="IPR049278">
    <property type="entry name" value="MS_channel_C"/>
</dbReference>
<dbReference type="AlphaFoldDB" id="A0A2T4YMI0"/>
<dbReference type="Proteomes" id="UP000240996">
    <property type="component" value="Unassembled WGS sequence"/>
</dbReference>
<dbReference type="GO" id="GO:0005886">
    <property type="term" value="C:plasma membrane"/>
    <property type="evidence" value="ECO:0007669"/>
    <property type="project" value="UniProtKB-SubCell"/>
</dbReference>
<reference evidence="11 12" key="1">
    <citation type="submission" date="2018-04" db="EMBL/GenBank/DDBJ databases">
        <title>Genomic Encyclopedia of Type Strains, Phase III (KMG-III): the genomes of soil and plant-associated and newly described type strains.</title>
        <authorList>
            <person name="Whitman W."/>
        </authorList>
    </citation>
    <scope>NUCLEOTIDE SEQUENCE [LARGE SCALE GENOMIC DNA]</scope>
    <source>
        <strain evidence="11 12">NW12</strain>
    </source>
</reference>
<keyword evidence="7" id="KW-0407">Ion channel</keyword>
<dbReference type="InterPro" id="IPR010920">
    <property type="entry name" value="LSM_dom_sf"/>
</dbReference>
<dbReference type="InterPro" id="IPR049142">
    <property type="entry name" value="MS_channel_1st"/>
</dbReference>
<dbReference type="PANTHER" id="PTHR30221">
    <property type="entry name" value="SMALL-CONDUCTANCE MECHANOSENSITIVE CHANNEL"/>
    <property type="match status" value="1"/>
</dbReference>
<keyword evidence="7" id="KW-0997">Cell inner membrane</keyword>
<dbReference type="Pfam" id="PF00924">
    <property type="entry name" value="MS_channel_2nd"/>
    <property type="match status" value="1"/>
</dbReference>
<dbReference type="EMBL" id="PZZN01000003">
    <property type="protein sequence ID" value="PTM44610.1"/>
    <property type="molecule type" value="Genomic_DNA"/>
</dbReference>
<dbReference type="Pfam" id="PF21082">
    <property type="entry name" value="MS_channel_3rd"/>
    <property type="match status" value="1"/>
</dbReference>
<dbReference type="Gene3D" id="3.30.70.100">
    <property type="match status" value="1"/>
</dbReference>
<accession>A0A2T4YMI0</accession>
<dbReference type="Gene3D" id="2.30.30.60">
    <property type="match status" value="1"/>
</dbReference>
<dbReference type="SUPFAM" id="SSF82689">
    <property type="entry name" value="Mechanosensitive channel protein MscS (YggB), C-terminal domain"/>
    <property type="match status" value="1"/>
</dbReference>
<comment type="caution">
    <text evidence="11">The sequence shown here is derived from an EMBL/GenBank/DDBJ whole genome shotgun (WGS) entry which is preliminary data.</text>
</comment>
<dbReference type="InterPro" id="IPR045275">
    <property type="entry name" value="MscS_archaea/bacteria_type"/>
</dbReference>
<evidence type="ECO:0000256" key="7">
    <source>
        <dbReference type="RuleBase" id="RU369025"/>
    </source>
</evidence>
<comment type="caution">
    <text evidence="7">Lacks conserved residue(s) required for the propagation of feature annotation.</text>
</comment>
<dbReference type="SUPFAM" id="SSF82861">
    <property type="entry name" value="Mechanosensitive channel protein MscS (YggB), transmembrane region"/>
    <property type="match status" value="1"/>
</dbReference>
<dbReference type="InterPro" id="IPR006685">
    <property type="entry name" value="MscS_channel_2nd"/>
</dbReference>
<dbReference type="GO" id="GO:0008381">
    <property type="term" value="F:mechanosensitive monoatomic ion channel activity"/>
    <property type="evidence" value="ECO:0007669"/>
    <property type="project" value="InterPro"/>
</dbReference>
<feature type="transmembrane region" description="Helical" evidence="7">
    <location>
        <begin position="108"/>
        <end position="128"/>
    </location>
</feature>
<evidence type="ECO:0000256" key="4">
    <source>
        <dbReference type="ARBA" id="ARBA00022692"/>
    </source>
</evidence>
<gene>
    <name evidence="11" type="ORF">C8J24_2817</name>
</gene>
<dbReference type="RefSeq" id="WP_107933282.1">
    <property type="nucleotide sequence ID" value="NZ_PZZN01000003.1"/>
</dbReference>
<comment type="similarity">
    <text evidence="2 7">Belongs to the MscS (TC 1.A.23) family.</text>
</comment>
<dbReference type="InterPro" id="IPR011014">
    <property type="entry name" value="MscS_channel_TM-2"/>
</dbReference>
<feature type="transmembrane region" description="Helical" evidence="7">
    <location>
        <begin position="149"/>
        <end position="174"/>
    </location>
</feature>
<keyword evidence="5 7" id="KW-1133">Transmembrane helix</keyword>
<keyword evidence="7" id="KW-0406">Ion transport</keyword>
<dbReference type="SUPFAM" id="SSF50182">
    <property type="entry name" value="Sm-like ribonucleoproteins"/>
    <property type="match status" value="1"/>
</dbReference>
<evidence type="ECO:0000256" key="3">
    <source>
        <dbReference type="ARBA" id="ARBA00022475"/>
    </source>
</evidence>
<protein>
    <recommendedName>
        <fullName evidence="7">Small-conductance mechanosensitive channel</fullName>
    </recommendedName>
</protein>
<feature type="domain" description="Mechanosensitive ion channel MscS" evidence="8">
    <location>
        <begin position="202"/>
        <end position="266"/>
    </location>
</feature>
<evidence type="ECO:0000259" key="8">
    <source>
        <dbReference type="Pfam" id="PF00924"/>
    </source>
</evidence>
<evidence type="ECO:0000256" key="6">
    <source>
        <dbReference type="ARBA" id="ARBA00023136"/>
    </source>
</evidence>
<evidence type="ECO:0000256" key="1">
    <source>
        <dbReference type="ARBA" id="ARBA00004651"/>
    </source>
</evidence>
<dbReference type="InterPro" id="IPR023408">
    <property type="entry name" value="MscS_beta-dom_sf"/>
</dbReference>
<organism evidence="11 12">
    <name type="scientific">Sphingomonas aerolata</name>
    <dbReference type="NCBI Taxonomy" id="185951"/>
    <lineage>
        <taxon>Bacteria</taxon>
        <taxon>Pseudomonadati</taxon>
        <taxon>Pseudomonadota</taxon>
        <taxon>Alphaproteobacteria</taxon>
        <taxon>Sphingomonadales</taxon>
        <taxon>Sphingomonadaceae</taxon>
        <taxon>Sphingomonas</taxon>
    </lineage>
</organism>
<comment type="function">
    <text evidence="7">Mechanosensitive channel that participates in the regulation of osmotic pressure changes within the cell, opening in response to stretch forces in the membrane lipid bilayer, without the need for other proteins. Contributes to normal resistance to hypoosmotic shock. Forms an ion channel of 1.0 nanosiemens conductance with a slight preference for anions.</text>
</comment>
<dbReference type="PANTHER" id="PTHR30221:SF1">
    <property type="entry name" value="SMALL-CONDUCTANCE MECHANOSENSITIVE CHANNEL"/>
    <property type="match status" value="1"/>
</dbReference>
<feature type="domain" description="Mechanosensitive ion channel MscS C-terminal" evidence="9">
    <location>
        <begin position="275"/>
        <end position="358"/>
    </location>
</feature>
<dbReference type="Gene3D" id="1.10.287.1260">
    <property type="match status" value="1"/>
</dbReference>
<proteinExistence type="inferred from homology"/>
<feature type="transmembrane region" description="Helical" evidence="7">
    <location>
        <begin position="74"/>
        <end position="96"/>
    </location>
</feature>
<evidence type="ECO:0000256" key="2">
    <source>
        <dbReference type="ARBA" id="ARBA00008017"/>
    </source>
</evidence>
<comment type="subunit">
    <text evidence="7">Homoheptamer.</text>
</comment>
<feature type="transmembrane region" description="Helical" evidence="7">
    <location>
        <begin position="35"/>
        <end position="54"/>
    </location>
</feature>
<dbReference type="Pfam" id="PF21088">
    <property type="entry name" value="MS_channel_1st"/>
    <property type="match status" value="1"/>
</dbReference>
<feature type="transmembrane region" description="Helical" evidence="7">
    <location>
        <begin position="186"/>
        <end position="214"/>
    </location>
</feature>
<sequence length="391" mass="41915">MSNTNSVAKAPIFNASDVGSQAQGFVTASLAWVQAYWLQILIAFGAGALIVLALHTARRFGSRLCERPRALNGWGIVVGKAVSRTSNFFIVMLAAKLVDGYSAAPGEVATTVNFLFTVAAVFQVAVWVREIILGAIEHRTQSEHYSGEALLSAMGLIRLLVTFVVFAVAMVVVLDNLGVNVTGLVAGLGVGGIAIGLAAQGIFADLFAALAIIFDRPFRRGDSISYDTASGSVEAIGLKSTRIRGIDGEERVISNKNLLNKEILNNTQRNHRRAKFIIGVTYFTPAEICARIPDMLKDVVEAQGKIFVRAGFTGFGASSLDFEVQFDSDGPDYASFYNGRTAVGIAILQRFNDEKIEIAFPTQVNLTAAPDGSMVMPFPQVQQARANTPST</sequence>